<name>A0AAN0WAT6_HEYCO</name>
<organism evidence="1 2">
    <name type="scientific">Heyndrickxia coagulans</name>
    <name type="common">Weizmannia coagulans</name>
    <dbReference type="NCBI Taxonomy" id="1398"/>
    <lineage>
        <taxon>Bacteria</taxon>
        <taxon>Bacillati</taxon>
        <taxon>Bacillota</taxon>
        <taxon>Bacilli</taxon>
        <taxon>Bacillales</taxon>
        <taxon>Bacillaceae</taxon>
        <taxon>Heyndrickxia</taxon>
    </lineage>
</organism>
<protein>
    <submittedName>
        <fullName evidence="1">Uncharacterized protein</fullName>
    </submittedName>
</protein>
<reference evidence="2" key="1">
    <citation type="submission" date="2015-01" db="EMBL/GenBank/DDBJ databases">
        <title>Comparative genome analysis of Bacillus coagulans HM-08, Clostridium butyricum HM-68, Bacillus subtilis HM-66 and Bacillus paralicheniformis BL-09.</title>
        <authorList>
            <person name="Zhang H."/>
        </authorList>
    </citation>
    <scope>NUCLEOTIDE SEQUENCE [LARGE SCALE GENOMIC DNA]</scope>
    <source>
        <strain evidence="2">HM-08</strain>
    </source>
</reference>
<dbReference type="Proteomes" id="UP000032024">
    <property type="component" value="Chromosome"/>
</dbReference>
<dbReference type="AlphaFoldDB" id="A0AAN0WAT6"/>
<gene>
    <name evidence="1" type="ORF">SB48_HM08orf00984</name>
</gene>
<evidence type="ECO:0000313" key="1">
    <source>
        <dbReference type="EMBL" id="AJO21434.1"/>
    </source>
</evidence>
<dbReference type="EMBL" id="CP010525">
    <property type="protein sequence ID" value="AJO21434.1"/>
    <property type="molecule type" value="Genomic_DNA"/>
</dbReference>
<sequence length="41" mass="4687">MRAVLFKGHPFFWLFATSMGTLKAKIPFFSKNGSLSFLPHK</sequence>
<proteinExistence type="predicted"/>
<keyword evidence="2" id="KW-1185">Reference proteome</keyword>
<accession>A0AAN0WAT6</accession>
<evidence type="ECO:0000313" key="2">
    <source>
        <dbReference type="Proteomes" id="UP000032024"/>
    </source>
</evidence>